<keyword evidence="2" id="KW-1185">Reference proteome</keyword>
<dbReference type="Proteomes" id="UP001138997">
    <property type="component" value="Unassembled WGS sequence"/>
</dbReference>
<protein>
    <submittedName>
        <fullName evidence="1">Uncharacterized protein</fullName>
    </submittedName>
</protein>
<dbReference type="InterPro" id="IPR036628">
    <property type="entry name" value="Clp_N_dom_sf"/>
</dbReference>
<dbReference type="Gene3D" id="1.10.1780.10">
    <property type="entry name" value="Clp, N-terminal domain"/>
    <property type="match status" value="2"/>
</dbReference>
<name>A0A9X1T0K1_9ACTN</name>
<dbReference type="EMBL" id="JAJOMB010000009">
    <property type="protein sequence ID" value="MCD5312823.1"/>
    <property type="molecule type" value="Genomic_DNA"/>
</dbReference>
<proteinExistence type="predicted"/>
<evidence type="ECO:0000313" key="1">
    <source>
        <dbReference type="EMBL" id="MCD5312823.1"/>
    </source>
</evidence>
<organism evidence="1 2">
    <name type="scientific">Kineosporia babensis</name>
    <dbReference type="NCBI Taxonomy" id="499548"/>
    <lineage>
        <taxon>Bacteria</taxon>
        <taxon>Bacillati</taxon>
        <taxon>Actinomycetota</taxon>
        <taxon>Actinomycetes</taxon>
        <taxon>Kineosporiales</taxon>
        <taxon>Kineosporiaceae</taxon>
        <taxon>Kineosporia</taxon>
    </lineage>
</organism>
<reference evidence="1" key="1">
    <citation type="submission" date="2021-11" db="EMBL/GenBank/DDBJ databases">
        <title>Streptomyces corallinus and Kineosporia corallina sp. nov., two new coral-derived marine actinobacteria.</title>
        <authorList>
            <person name="Buangrab K."/>
            <person name="Sutthacheep M."/>
            <person name="Yeemin T."/>
            <person name="Harunari E."/>
            <person name="Igarashi Y."/>
            <person name="Sripreechasak P."/>
            <person name="Kanchanasin P."/>
            <person name="Tanasupawat S."/>
            <person name="Phongsopitanun W."/>
        </authorList>
    </citation>
    <scope>NUCLEOTIDE SEQUENCE</scope>
    <source>
        <strain evidence="1">JCM 31032</strain>
    </source>
</reference>
<dbReference type="AlphaFoldDB" id="A0A9X1T0K1"/>
<dbReference type="RefSeq" id="WP_231443439.1">
    <property type="nucleotide sequence ID" value="NZ_JAJOMB010000009.1"/>
</dbReference>
<accession>A0A9X1T0K1</accession>
<gene>
    <name evidence="1" type="ORF">LR394_18100</name>
</gene>
<sequence>MTTDFAADQELISAFGPFYASVPPISTHEMLCSLAKRDAVARFLAPYDITFLVLIQDYDRETTEPGLTELTVLDSWGDEDQIRFTTPMVAALDRAQTRPSLTYPNPQAAPATAADLMTATSTERSPVDLLAAILDDEECLAVSNLTKLGVDVTELRAALTSGQPAVREDLVPTELRSTRDALLGRRKYKPIELGQFWTSVMMRIFPMNPGQFPDLWARLEAGEVAQAHGGKVRSDDLLLAILRTHTVAAYYPHMAVPMDENDDSRAARILLGAGLDHHRLRAAMDSSDLGKDAVPLKKQMKNYPRGTTELLRRLLDEPGNRAVRLLQTLNVDPVALRAQLT</sequence>
<evidence type="ECO:0000313" key="2">
    <source>
        <dbReference type="Proteomes" id="UP001138997"/>
    </source>
</evidence>
<comment type="caution">
    <text evidence="1">The sequence shown here is derived from an EMBL/GenBank/DDBJ whole genome shotgun (WGS) entry which is preliminary data.</text>
</comment>